<dbReference type="EMBL" id="OPYN01000070">
    <property type="protein sequence ID" value="SPO59971.1"/>
    <property type="molecule type" value="Genomic_DNA"/>
</dbReference>
<name>A0AAQ1P7J5_9PSED</name>
<dbReference type="AlphaFoldDB" id="A0AAQ1P7J5"/>
<organism evidence="1 2">
    <name type="scientific">Pseudomonas inefficax</name>
    <dbReference type="NCBI Taxonomy" id="2078786"/>
    <lineage>
        <taxon>Bacteria</taxon>
        <taxon>Pseudomonadati</taxon>
        <taxon>Pseudomonadota</taxon>
        <taxon>Gammaproteobacteria</taxon>
        <taxon>Pseudomonadales</taxon>
        <taxon>Pseudomonadaceae</taxon>
        <taxon>Pseudomonas</taxon>
    </lineage>
</organism>
<accession>A0AAQ1P7J5</accession>
<comment type="caution">
    <text evidence="1">The sequence shown here is derived from an EMBL/GenBank/DDBJ whole genome shotgun (WGS) entry which is preliminary data.</text>
</comment>
<gene>
    <name evidence="1" type="ORF">JV551A3_V1_700243</name>
</gene>
<sequence length="59" mass="6953">MRIDKFAWLSSISSAWADKPRTLPPAAKAMRQMEGEDFKQETPRDFCYFETPFLYMEAD</sequence>
<proteinExistence type="predicted"/>
<protein>
    <submittedName>
        <fullName evidence="1">Uncharacterized protein</fullName>
    </submittedName>
</protein>
<keyword evidence="2" id="KW-1185">Reference proteome</keyword>
<dbReference type="Proteomes" id="UP000294335">
    <property type="component" value="Unassembled WGS sequence"/>
</dbReference>
<evidence type="ECO:0000313" key="1">
    <source>
        <dbReference type="EMBL" id="SPO59971.1"/>
    </source>
</evidence>
<reference evidence="1 2" key="1">
    <citation type="submission" date="2018-02" db="EMBL/GenBank/DDBJ databases">
        <authorList>
            <person name="Dubost A."/>
        </authorList>
    </citation>
    <scope>NUCLEOTIDE SEQUENCE [LARGE SCALE GENOMIC DNA]</scope>
    <source>
        <strain evidence="2">JV551A3</strain>
    </source>
</reference>
<evidence type="ECO:0000313" key="2">
    <source>
        <dbReference type="Proteomes" id="UP000294335"/>
    </source>
</evidence>